<gene>
    <name evidence="1" type="ORF">DXN05_09590</name>
</gene>
<dbReference type="RefSeq" id="WP_116846991.1">
    <property type="nucleotide sequence ID" value="NZ_QTJU01000002.1"/>
</dbReference>
<dbReference type="Gene3D" id="2.60.120.370">
    <property type="entry name" value="YhcH/YjgK/YiaL"/>
    <property type="match status" value="1"/>
</dbReference>
<evidence type="ECO:0000313" key="2">
    <source>
        <dbReference type="Proteomes" id="UP000261284"/>
    </source>
</evidence>
<dbReference type="Pfam" id="PF04074">
    <property type="entry name" value="DUF386"/>
    <property type="match status" value="1"/>
</dbReference>
<protein>
    <submittedName>
        <fullName evidence="1">DUF386 domain-containing protein</fullName>
    </submittedName>
</protein>
<organism evidence="1 2">
    <name type="scientific">Deminuibacter soli</name>
    <dbReference type="NCBI Taxonomy" id="2291815"/>
    <lineage>
        <taxon>Bacteria</taxon>
        <taxon>Pseudomonadati</taxon>
        <taxon>Bacteroidota</taxon>
        <taxon>Chitinophagia</taxon>
        <taxon>Chitinophagales</taxon>
        <taxon>Chitinophagaceae</taxon>
        <taxon>Deminuibacter</taxon>
    </lineage>
</organism>
<dbReference type="Proteomes" id="UP000261284">
    <property type="component" value="Unassembled WGS sequence"/>
</dbReference>
<reference evidence="1 2" key="1">
    <citation type="submission" date="2018-08" db="EMBL/GenBank/DDBJ databases">
        <title>Chitinophagaceae sp. K23C18032701, a novel bacterium isolated from forest soil.</title>
        <authorList>
            <person name="Wang C."/>
        </authorList>
    </citation>
    <scope>NUCLEOTIDE SEQUENCE [LARGE SCALE GENOMIC DNA]</scope>
    <source>
        <strain evidence="1 2">K23C18032701</strain>
    </source>
</reference>
<dbReference type="AlphaFoldDB" id="A0A3E1NM48"/>
<dbReference type="PANTHER" id="PTHR34986">
    <property type="entry name" value="EVOLVED BETA-GALACTOSIDASE SUBUNIT BETA"/>
    <property type="match status" value="1"/>
</dbReference>
<dbReference type="PANTHER" id="PTHR34986:SF1">
    <property type="entry name" value="PROTEIN YIAL"/>
    <property type="match status" value="1"/>
</dbReference>
<accession>A0A3E1NM48</accession>
<comment type="caution">
    <text evidence="1">The sequence shown here is derived from an EMBL/GenBank/DDBJ whole genome shotgun (WGS) entry which is preliminary data.</text>
</comment>
<dbReference type="InterPro" id="IPR037012">
    <property type="entry name" value="NanQ/TabA/YiaL_sf"/>
</dbReference>
<dbReference type="GO" id="GO:0005829">
    <property type="term" value="C:cytosol"/>
    <property type="evidence" value="ECO:0007669"/>
    <property type="project" value="TreeGrafter"/>
</dbReference>
<dbReference type="SUPFAM" id="SSF51197">
    <property type="entry name" value="Clavaminate synthase-like"/>
    <property type="match status" value="1"/>
</dbReference>
<proteinExistence type="predicted"/>
<sequence length="151" mass="17081">MIIDTLEQAHLYTGLGERFVKAFAYLQQTDFTTLPKGKYAIDGDTVFAMVNEYDTVLAETEQMEAHRAHIDVQYIVQGEEYIGHDFLTTQTPSQAYDTATDFMLFAEKPAFFSVLKKGMFAVFFPTDLHMPNIQIESPAAVKKVVIKIKAN</sequence>
<keyword evidence="2" id="KW-1185">Reference proteome</keyword>
<dbReference type="EMBL" id="QTJU01000002">
    <property type="protein sequence ID" value="RFM29006.1"/>
    <property type="molecule type" value="Genomic_DNA"/>
</dbReference>
<dbReference type="InterPro" id="IPR004375">
    <property type="entry name" value="NanQ/TabA/YiaL"/>
</dbReference>
<dbReference type="NCBIfam" id="TIGR00022">
    <property type="entry name" value="YhcH/YjgK/YiaL family protein"/>
    <property type="match status" value="1"/>
</dbReference>
<evidence type="ECO:0000313" key="1">
    <source>
        <dbReference type="EMBL" id="RFM29006.1"/>
    </source>
</evidence>
<dbReference type="OrthoDB" id="9792756at2"/>
<name>A0A3E1NM48_9BACT</name>